<keyword evidence="1" id="KW-0732">Signal</keyword>
<dbReference type="PROSITE" id="PS51257">
    <property type="entry name" value="PROKAR_LIPOPROTEIN"/>
    <property type="match status" value="1"/>
</dbReference>
<dbReference type="RefSeq" id="WP_342160533.1">
    <property type="nucleotide sequence ID" value="NZ_JBCDNA010000002.1"/>
</dbReference>
<evidence type="ECO:0000256" key="1">
    <source>
        <dbReference type="SAM" id="SignalP"/>
    </source>
</evidence>
<feature type="signal peptide" evidence="1">
    <location>
        <begin position="1"/>
        <end position="23"/>
    </location>
</feature>
<gene>
    <name evidence="2" type="ORF">AABB81_10880</name>
</gene>
<comment type="caution">
    <text evidence="2">The sequence shown here is derived from an EMBL/GenBank/DDBJ whole genome shotgun (WGS) entry which is preliminary data.</text>
</comment>
<evidence type="ECO:0000313" key="2">
    <source>
        <dbReference type="EMBL" id="MEL4456403.1"/>
    </source>
</evidence>
<organism evidence="2 3">
    <name type="scientific">Lutimonas vermicola</name>
    <dbReference type="NCBI Taxonomy" id="414288"/>
    <lineage>
        <taxon>Bacteria</taxon>
        <taxon>Pseudomonadati</taxon>
        <taxon>Bacteroidota</taxon>
        <taxon>Flavobacteriia</taxon>
        <taxon>Flavobacteriales</taxon>
        <taxon>Flavobacteriaceae</taxon>
        <taxon>Lutimonas</taxon>
    </lineage>
</organism>
<dbReference type="SUPFAM" id="SSF46626">
    <property type="entry name" value="Cytochrome c"/>
    <property type="match status" value="1"/>
</dbReference>
<keyword evidence="3" id="KW-1185">Reference proteome</keyword>
<dbReference type="InterPro" id="IPR036909">
    <property type="entry name" value="Cyt_c-like_dom_sf"/>
</dbReference>
<dbReference type="EMBL" id="JBCDNA010000002">
    <property type="protein sequence ID" value="MEL4456403.1"/>
    <property type="molecule type" value="Genomic_DNA"/>
</dbReference>
<sequence length="116" mass="12752">MKKLEIFTMLFFLVVFVSCSSDSAEDDGPITPPNTDVTYSKNVKPIIDGRCINCHNNPPVNSAPMPLVSYNNVKDAVTDRNLIARIEDGSMPPTGSDLTSTQIKTIKDWETGGFKE</sequence>
<name>A0ABU9L2U0_9FLAO</name>
<accession>A0ABU9L2U0</accession>
<protein>
    <recommendedName>
        <fullName evidence="4">Cytochrome c domain-containing protein</fullName>
    </recommendedName>
</protein>
<evidence type="ECO:0000313" key="3">
    <source>
        <dbReference type="Proteomes" id="UP001474120"/>
    </source>
</evidence>
<reference evidence="2 3" key="1">
    <citation type="submission" date="2024-04" db="EMBL/GenBank/DDBJ databases">
        <title>whole genome sequencing of Lutimonas vermicola strain IMCC1616.</title>
        <authorList>
            <person name="Bae S.S."/>
        </authorList>
    </citation>
    <scope>NUCLEOTIDE SEQUENCE [LARGE SCALE GENOMIC DNA]</scope>
    <source>
        <strain evidence="2 3">IMCC1616</strain>
    </source>
</reference>
<evidence type="ECO:0008006" key="4">
    <source>
        <dbReference type="Google" id="ProtNLM"/>
    </source>
</evidence>
<feature type="chain" id="PRO_5045058979" description="Cytochrome c domain-containing protein" evidence="1">
    <location>
        <begin position="24"/>
        <end position="116"/>
    </location>
</feature>
<dbReference type="Proteomes" id="UP001474120">
    <property type="component" value="Unassembled WGS sequence"/>
</dbReference>
<proteinExistence type="predicted"/>